<dbReference type="PANTHER" id="PTHR24260">
    <property type="match status" value="1"/>
</dbReference>
<accession>A0ABR1CTL0</accession>
<evidence type="ECO:0000259" key="2">
    <source>
        <dbReference type="Pfam" id="PF00089"/>
    </source>
</evidence>
<feature type="region of interest" description="Disordered" evidence="1">
    <location>
        <begin position="191"/>
        <end position="218"/>
    </location>
</feature>
<comment type="caution">
    <text evidence="3">The sequence shown here is derived from an EMBL/GenBank/DDBJ whole genome shotgun (WGS) entry which is preliminary data.</text>
</comment>
<dbReference type="Proteomes" id="UP001303046">
    <property type="component" value="Unassembled WGS sequence"/>
</dbReference>
<feature type="domain" description="Peptidase S1" evidence="2">
    <location>
        <begin position="4"/>
        <end position="162"/>
    </location>
</feature>
<dbReference type="Gene3D" id="2.40.10.10">
    <property type="entry name" value="Trypsin-like serine proteases"/>
    <property type="match status" value="2"/>
</dbReference>
<feature type="compositionally biased region" description="Basic and acidic residues" evidence="1">
    <location>
        <begin position="191"/>
        <end position="207"/>
    </location>
</feature>
<dbReference type="EMBL" id="JAVFWL010000003">
    <property type="protein sequence ID" value="KAK6740790.1"/>
    <property type="molecule type" value="Genomic_DNA"/>
</dbReference>
<proteinExistence type="predicted"/>
<gene>
    <name evidence="3" type="primary">Necator_chrIII.g9703</name>
    <name evidence="3" type="ORF">RB195_008938</name>
</gene>
<dbReference type="InterPro" id="IPR051333">
    <property type="entry name" value="CLIP_Serine_Protease"/>
</dbReference>
<dbReference type="InterPro" id="IPR043504">
    <property type="entry name" value="Peptidase_S1_PA_chymotrypsin"/>
</dbReference>
<protein>
    <recommendedName>
        <fullName evidence="2">Peptidase S1 domain-containing protein</fullName>
    </recommendedName>
</protein>
<dbReference type="Pfam" id="PF00089">
    <property type="entry name" value="Trypsin"/>
    <property type="match status" value="1"/>
</dbReference>
<dbReference type="InterPro" id="IPR001254">
    <property type="entry name" value="Trypsin_dom"/>
</dbReference>
<evidence type="ECO:0000313" key="3">
    <source>
        <dbReference type="EMBL" id="KAK6740790.1"/>
    </source>
</evidence>
<dbReference type="SUPFAM" id="SSF50494">
    <property type="entry name" value="Trypsin-like serine proteases"/>
    <property type="match status" value="1"/>
</dbReference>
<keyword evidence="4" id="KW-1185">Reference proteome</keyword>
<reference evidence="3 4" key="1">
    <citation type="submission" date="2023-08" db="EMBL/GenBank/DDBJ databases">
        <title>A Necator americanus chromosomal reference genome.</title>
        <authorList>
            <person name="Ilik V."/>
            <person name="Petrzelkova K.J."/>
            <person name="Pardy F."/>
            <person name="Fuh T."/>
            <person name="Niatou-Singa F.S."/>
            <person name="Gouil Q."/>
            <person name="Baker L."/>
            <person name="Ritchie M.E."/>
            <person name="Jex A.R."/>
            <person name="Gazzola D."/>
            <person name="Li H."/>
            <person name="Toshio Fujiwara R."/>
            <person name="Zhan B."/>
            <person name="Aroian R.V."/>
            <person name="Pafco B."/>
            <person name="Schwarz E.M."/>
        </authorList>
    </citation>
    <scope>NUCLEOTIDE SEQUENCE [LARGE SCALE GENOMIC DNA]</scope>
    <source>
        <strain evidence="3 4">Aroian</strain>
        <tissue evidence="3">Whole animal</tissue>
    </source>
</reference>
<name>A0ABR1CTL0_NECAM</name>
<evidence type="ECO:0000256" key="1">
    <source>
        <dbReference type="SAM" id="MobiDB-lite"/>
    </source>
</evidence>
<dbReference type="PANTHER" id="PTHR24260:SF141">
    <property type="entry name" value="TRYPSIN-LIKE PROTEASE TRY-5"/>
    <property type="match status" value="1"/>
</dbReference>
<sequence>MIPEEEVLTNAKVGVGGTCLQRKEEYNCAKEDVIYGFRIKRASYRSFFESGSFYAHDFAILELTDNVPKHIHHICLPHMNKKIDISDSSIRMSSFGWGSDRVKMTKKECKKFYPKQLDDTFCTFERADECICEGDSGGGVTANIDGRTYLAGVLFRGTPCKDLYSGRKEPTAQFEVVIGAKSAPNYERARRDAQKVRGVQRESRLNFEHAPVTPRQSH</sequence>
<evidence type="ECO:0000313" key="4">
    <source>
        <dbReference type="Proteomes" id="UP001303046"/>
    </source>
</evidence>
<dbReference type="InterPro" id="IPR009003">
    <property type="entry name" value="Peptidase_S1_PA"/>
</dbReference>
<organism evidence="3 4">
    <name type="scientific">Necator americanus</name>
    <name type="common">Human hookworm</name>
    <dbReference type="NCBI Taxonomy" id="51031"/>
    <lineage>
        <taxon>Eukaryota</taxon>
        <taxon>Metazoa</taxon>
        <taxon>Ecdysozoa</taxon>
        <taxon>Nematoda</taxon>
        <taxon>Chromadorea</taxon>
        <taxon>Rhabditida</taxon>
        <taxon>Rhabditina</taxon>
        <taxon>Rhabditomorpha</taxon>
        <taxon>Strongyloidea</taxon>
        <taxon>Ancylostomatidae</taxon>
        <taxon>Bunostominae</taxon>
        <taxon>Necator</taxon>
    </lineage>
</organism>